<evidence type="ECO:0000259" key="1">
    <source>
        <dbReference type="Pfam" id="PF05685"/>
    </source>
</evidence>
<organism evidence="2 3">
    <name type="scientific">Venenivibrio stagnispumantis</name>
    <dbReference type="NCBI Taxonomy" id="407998"/>
    <lineage>
        <taxon>Bacteria</taxon>
        <taxon>Pseudomonadati</taxon>
        <taxon>Aquificota</taxon>
        <taxon>Aquificia</taxon>
        <taxon>Aquificales</taxon>
        <taxon>Hydrogenothermaceae</taxon>
        <taxon>Venenivibrio</taxon>
    </lineage>
</organism>
<protein>
    <submittedName>
        <fullName evidence="2">Endonuclease, Uma2 family (Restriction endonuclease fold)</fullName>
    </submittedName>
</protein>
<keyword evidence="2" id="KW-0540">Nuclease</keyword>
<dbReference type="AlphaFoldDB" id="A0AA45WQD3"/>
<proteinExistence type="predicted"/>
<evidence type="ECO:0000313" key="2">
    <source>
        <dbReference type="EMBL" id="SMP24676.1"/>
    </source>
</evidence>
<dbReference type="InterPro" id="IPR011335">
    <property type="entry name" value="Restrct_endonuc-II-like"/>
</dbReference>
<reference evidence="2" key="1">
    <citation type="submission" date="2017-05" db="EMBL/GenBank/DDBJ databases">
        <authorList>
            <person name="Varghese N."/>
            <person name="Submissions S."/>
        </authorList>
    </citation>
    <scope>NUCLEOTIDE SEQUENCE</scope>
    <source>
        <strain evidence="2">DSM 18763</strain>
    </source>
</reference>
<dbReference type="Pfam" id="PF05685">
    <property type="entry name" value="Uma2"/>
    <property type="match status" value="1"/>
</dbReference>
<dbReference type="InterPro" id="IPR012296">
    <property type="entry name" value="Nuclease_put_TT1808"/>
</dbReference>
<name>A0AA45WQD3_9AQUI</name>
<dbReference type="PANTHER" id="PTHR34107:SF1">
    <property type="entry name" value="SLL0198 PROTEIN"/>
    <property type="match status" value="1"/>
</dbReference>
<keyword evidence="2" id="KW-0255">Endonuclease</keyword>
<dbReference type="CDD" id="cd06260">
    <property type="entry name" value="DUF820-like"/>
    <property type="match status" value="1"/>
</dbReference>
<dbReference type="Proteomes" id="UP001157947">
    <property type="component" value="Unassembled WGS sequence"/>
</dbReference>
<dbReference type="Gene3D" id="3.90.1570.10">
    <property type="entry name" value="tt1808, chain A"/>
    <property type="match status" value="1"/>
</dbReference>
<dbReference type="PANTHER" id="PTHR34107">
    <property type="entry name" value="SLL0198 PROTEIN-RELATED"/>
    <property type="match status" value="1"/>
</dbReference>
<keyword evidence="3" id="KW-1185">Reference proteome</keyword>
<dbReference type="GO" id="GO:0004519">
    <property type="term" value="F:endonuclease activity"/>
    <property type="evidence" value="ECO:0007669"/>
    <property type="project" value="UniProtKB-KW"/>
</dbReference>
<sequence>MPVLSEKKVYSYEDIDKLPKGFYEIIDGEVVNLAPTGFEHGSLELSIGMFLNKHLKDKGYVAVGEVGILIQKNPLRIRGADIIYISKDKAPEKPTGILELPPNLIIEILFPSNTISEIEEKIEDYFKIGTERLIIINPAHKKIYIYQNGKNIVEIYNFDDEIEFINGLKGKLTEIINQY</sequence>
<dbReference type="SUPFAM" id="SSF52980">
    <property type="entry name" value="Restriction endonuclease-like"/>
    <property type="match status" value="1"/>
</dbReference>
<dbReference type="RefSeq" id="WP_265134214.1">
    <property type="nucleotide sequence ID" value="NZ_FXTX01000035.1"/>
</dbReference>
<feature type="domain" description="Putative restriction endonuclease" evidence="1">
    <location>
        <begin position="15"/>
        <end position="160"/>
    </location>
</feature>
<dbReference type="EMBL" id="FXTX01000035">
    <property type="protein sequence ID" value="SMP24676.1"/>
    <property type="molecule type" value="Genomic_DNA"/>
</dbReference>
<evidence type="ECO:0000313" key="3">
    <source>
        <dbReference type="Proteomes" id="UP001157947"/>
    </source>
</evidence>
<accession>A0AA45WQD3</accession>
<gene>
    <name evidence="2" type="ORF">SAMN06264868_1354</name>
</gene>
<comment type="caution">
    <text evidence="2">The sequence shown here is derived from an EMBL/GenBank/DDBJ whole genome shotgun (WGS) entry which is preliminary data.</text>
</comment>
<dbReference type="InterPro" id="IPR008538">
    <property type="entry name" value="Uma2"/>
</dbReference>
<keyword evidence="2" id="KW-0378">Hydrolase</keyword>